<evidence type="ECO:0000313" key="1">
    <source>
        <dbReference type="EMBL" id="QJA46545.1"/>
    </source>
</evidence>
<dbReference type="Gene3D" id="2.115.10.20">
    <property type="entry name" value="Glycosyl hydrolase domain, family 43"/>
    <property type="match status" value="1"/>
</dbReference>
<accession>A0A6H1ZGZ6</accession>
<organism evidence="1">
    <name type="scientific">viral metagenome</name>
    <dbReference type="NCBI Taxonomy" id="1070528"/>
    <lineage>
        <taxon>unclassified sequences</taxon>
        <taxon>metagenomes</taxon>
        <taxon>organismal metagenomes</taxon>
    </lineage>
</organism>
<dbReference type="EMBL" id="MT144682">
    <property type="protein sequence ID" value="QJH97330.1"/>
    <property type="molecule type" value="Genomic_DNA"/>
</dbReference>
<evidence type="ECO:0000313" key="2">
    <source>
        <dbReference type="EMBL" id="QJA62909.1"/>
    </source>
</evidence>
<dbReference type="InterPro" id="IPR023296">
    <property type="entry name" value="Glyco_hydro_beta-prop_sf"/>
</dbReference>
<dbReference type="AlphaFoldDB" id="A0A6H1ZGZ6"/>
<gene>
    <name evidence="2" type="ORF">MM415B00684_0018</name>
    <name evidence="1" type="ORF">TM448A00447_0022</name>
    <name evidence="3" type="ORF">TM448B00974_0020</name>
</gene>
<dbReference type="SUPFAM" id="SSF75005">
    <property type="entry name" value="Arabinanase/levansucrase/invertase"/>
    <property type="match status" value="1"/>
</dbReference>
<reference evidence="1" key="1">
    <citation type="submission" date="2020-03" db="EMBL/GenBank/DDBJ databases">
        <title>The deep terrestrial virosphere.</title>
        <authorList>
            <person name="Holmfeldt K."/>
            <person name="Nilsson E."/>
            <person name="Simone D."/>
            <person name="Lopez-Fernandez M."/>
            <person name="Wu X."/>
            <person name="de Brujin I."/>
            <person name="Lundin D."/>
            <person name="Andersson A."/>
            <person name="Bertilsson S."/>
            <person name="Dopson M."/>
        </authorList>
    </citation>
    <scope>NUCLEOTIDE SEQUENCE</scope>
    <source>
        <strain evidence="2">MM415B00684</strain>
        <strain evidence="1">TM448A00447</strain>
        <strain evidence="3">TM448B00974</strain>
    </source>
</reference>
<name>A0A6H1ZGZ6_9ZZZZ</name>
<proteinExistence type="predicted"/>
<evidence type="ECO:0000313" key="3">
    <source>
        <dbReference type="EMBL" id="QJH97330.1"/>
    </source>
</evidence>
<protein>
    <submittedName>
        <fullName evidence="1">Uncharacterized protein</fullName>
    </submittedName>
</protein>
<dbReference type="EMBL" id="MT141485">
    <property type="protein sequence ID" value="QJA62909.1"/>
    <property type="molecule type" value="Genomic_DNA"/>
</dbReference>
<dbReference type="EMBL" id="MT144014">
    <property type="protein sequence ID" value="QJA46545.1"/>
    <property type="molecule type" value="Genomic_DNA"/>
</dbReference>
<sequence>MKLERIQEGLFNPSIAVLRGDEYLAFRRDKPPWNSGKSAILVSKNGSQPLVAKVGVEDPRLFVYAGHLLCSYNTTFAAKGCCIGVMELDGPSVVSDRVLKYGAPIEKNWAFFSFGTRIYCIYNHNPYTVLSFGANWSISKKTHATNMSWDYGPIRGGTPPARIGDNCYTFFHSSLPTKHVGICVGPYYTGCLEFSARPPFAPKRYTKKPLYSPTGDEDLAIFPGGAVFRDGTWRLACGRNNVGSCILEIPHSEVERAL</sequence>